<evidence type="ECO:0000313" key="1">
    <source>
        <dbReference type="EMBL" id="TCN26086.1"/>
    </source>
</evidence>
<sequence length="284" mass="31375">MRFPLLAIDLDGTLFNDHKEIDPVNIHAIHRYRELGGKVVICSGRSPLSTKWVAETIGLCEPIIAYNGSIILDENGEIIETSNFQQGTLISFLDSCQTRGIYAHFYEGDTLLIPEENEWNDKWIENNIPLLAHSGGTLEGCNRYRSQCQVKLIDDLFQYISENMPKISKIAVFDKAHDLREFSHQLASKHEMEISSSFNYANLEISPAGVSKGTSLLRLADLLKIPLSRVAAIGDNYNDVQMLKTAGLGIAMGNAPSEVKAQADTVTNDNNAGGIAAAINEYLF</sequence>
<dbReference type="Gene3D" id="3.30.1240.10">
    <property type="match status" value="1"/>
</dbReference>
<dbReference type="GO" id="GO:0016791">
    <property type="term" value="F:phosphatase activity"/>
    <property type="evidence" value="ECO:0007669"/>
    <property type="project" value="UniProtKB-ARBA"/>
</dbReference>
<dbReference type="PANTHER" id="PTHR10000:SF8">
    <property type="entry name" value="HAD SUPERFAMILY HYDROLASE-LIKE, TYPE 3"/>
    <property type="match status" value="1"/>
</dbReference>
<reference evidence="1 2" key="1">
    <citation type="journal article" date="2015" name="Stand. Genomic Sci.">
        <title>Genomic Encyclopedia of Bacterial and Archaeal Type Strains, Phase III: the genomes of soil and plant-associated and newly described type strains.</title>
        <authorList>
            <person name="Whitman W.B."/>
            <person name="Woyke T."/>
            <person name="Klenk H.P."/>
            <person name="Zhou Y."/>
            <person name="Lilburn T.G."/>
            <person name="Beck B.J."/>
            <person name="De Vos P."/>
            <person name="Vandamme P."/>
            <person name="Eisen J.A."/>
            <person name="Garrity G."/>
            <person name="Hugenholtz P."/>
            <person name="Kyrpides N.C."/>
        </authorList>
    </citation>
    <scope>NUCLEOTIDE SEQUENCE [LARGE SCALE GENOMIC DNA]</scope>
    <source>
        <strain evidence="1 2">CV53</strain>
    </source>
</reference>
<dbReference type="GO" id="GO:0000287">
    <property type="term" value="F:magnesium ion binding"/>
    <property type="evidence" value="ECO:0007669"/>
    <property type="project" value="TreeGrafter"/>
</dbReference>
<dbReference type="NCBIfam" id="TIGR01484">
    <property type="entry name" value="HAD-SF-IIB"/>
    <property type="match status" value="1"/>
</dbReference>
<dbReference type="NCBIfam" id="TIGR00099">
    <property type="entry name" value="Cof-subfamily"/>
    <property type="match status" value="1"/>
</dbReference>
<dbReference type="SFLD" id="SFLDG01140">
    <property type="entry name" value="C2.B:_Phosphomannomutase_and_P"/>
    <property type="match status" value="1"/>
</dbReference>
<keyword evidence="2" id="KW-1185">Reference proteome</keyword>
<dbReference type="InterPro" id="IPR023214">
    <property type="entry name" value="HAD_sf"/>
</dbReference>
<gene>
    <name evidence="1" type="ORF">EV146_104193</name>
</gene>
<dbReference type="SFLD" id="SFLDS00003">
    <property type="entry name" value="Haloacid_Dehalogenase"/>
    <property type="match status" value="1"/>
</dbReference>
<dbReference type="RefSeq" id="WP_132004249.1">
    <property type="nucleotide sequence ID" value="NZ_JABUHM010000009.1"/>
</dbReference>
<name>A0A4R2BGU3_9BACI</name>
<comment type="caution">
    <text evidence="1">The sequence shown here is derived from an EMBL/GenBank/DDBJ whole genome shotgun (WGS) entry which is preliminary data.</text>
</comment>
<dbReference type="Pfam" id="PF08282">
    <property type="entry name" value="Hydrolase_3"/>
    <property type="match status" value="1"/>
</dbReference>
<dbReference type="EMBL" id="SLVV01000004">
    <property type="protein sequence ID" value="TCN26086.1"/>
    <property type="molecule type" value="Genomic_DNA"/>
</dbReference>
<accession>A0A4R2BGU3</accession>
<dbReference type="Gene3D" id="3.40.50.1000">
    <property type="entry name" value="HAD superfamily/HAD-like"/>
    <property type="match status" value="1"/>
</dbReference>
<dbReference type="GO" id="GO:0005829">
    <property type="term" value="C:cytosol"/>
    <property type="evidence" value="ECO:0007669"/>
    <property type="project" value="TreeGrafter"/>
</dbReference>
<evidence type="ECO:0000313" key="2">
    <source>
        <dbReference type="Proteomes" id="UP000295689"/>
    </source>
</evidence>
<organism evidence="1 2">
    <name type="scientific">Mesobacillus foraminis</name>
    <dbReference type="NCBI Taxonomy" id="279826"/>
    <lineage>
        <taxon>Bacteria</taxon>
        <taxon>Bacillati</taxon>
        <taxon>Bacillota</taxon>
        <taxon>Bacilli</taxon>
        <taxon>Bacillales</taxon>
        <taxon>Bacillaceae</taxon>
        <taxon>Mesobacillus</taxon>
    </lineage>
</organism>
<proteinExistence type="predicted"/>
<dbReference type="InterPro" id="IPR006379">
    <property type="entry name" value="HAD-SF_hydro_IIB"/>
</dbReference>
<dbReference type="AlphaFoldDB" id="A0A4R2BGU3"/>
<dbReference type="InterPro" id="IPR036412">
    <property type="entry name" value="HAD-like_sf"/>
</dbReference>
<dbReference type="PROSITE" id="PS01229">
    <property type="entry name" value="COF_2"/>
    <property type="match status" value="1"/>
</dbReference>
<dbReference type="SUPFAM" id="SSF56784">
    <property type="entry name" value="HAD-like"/>
    <property type="match status" value="1"/>
</dbReference>
<dbReference type="Proteomes" id="UP000295689">
    <property type="component" value="Unassembled WGS sequence"/>
</dbReference>
<dbReference type="InterPro" id="IPR000150">
    <property type="entry name" value="Cof"/>
</dbReference>
<dbReference type="PANTHER" id="PTHR10000">
    <property type="entry name" value="PHOSPHOSERINE PHOSPHATASE"/>
    <property type="match status" value="1"/>
</dbReference>
<dbReference type="CDD" id="cd07516">
    <property type="entry name" value="HAD_Pase"/>
    <property type="match status" value="1"/>
</dbReference>
<evidence type="ECO:0008006" key="3">
    <source>
        <dbReference type="Google" id="ProtNLM"/>
    </source>
</evidence>
<protein>
    <recommendedName>
        <fullName evidence="3">Cof subfamily protein (Haloacid dehalogenase superfamily)/HAD superfamily hydrolase (TIGR01484 family)</fullName>
    </recommendedName>
</protein>